<evidence type="ECO:0000256" key="2">
    <source>
        <dbReference type="ARBA" id="ARBA00023015"/>
    </source>
</evidence>
<dbReference type="AlphaFoldDB" id="A0AAU7KIP1"/>
<protein>
    <submittedName>
        <fullName evidence="6">Pca operon transcription factor PcaQ</fullName>
    </submittedName>
</protein>
<accession>A0AAU7KIP1</accession>
<dbReference type="PANTHER" id="PTHR30419:SF8">
    <property type="entry name" value="NITROGEN ASSIMILATION TRANSCRIPTIONAL ACTIVATOR-RELATED"/>
    <property type="match status" value="1"/>
</dbReference>
<reference evidence="6" key="1">
    <citation type="submission" date="2022-06" db="EMBL/GenBank/DDBJ databases">
        <title>A novel DMS-producing enzyme.</title>
        <authorList>
            <person name="Zhang Y."/>
        </authorList>
    </citation>
    <scope>NUCLEOTIDE SEQUENCE</scope>
    <source>
        <strain evidence="6">RT37</strain>
    </source>
</reference>
<proteinExistence type="inferred from homology"/>
<sequence>MPRHGATLDPRHVARSQATMLNHRIKLRHLNAFIEVSRSRSFARAADALAITQPGISKAIRELEEIVGASLFERSAQGVSLTQAGLTLLRHAGPALRALEEGVVALADGHGGQRWLRVGALSTVESRLLPAAIQHFQASPLGQETSVTVTTGASAFLLSRLALGELDVVVGRMTEAREIRDLAFEHLYYESLRLVVRRGHPLATVSPCPPEVLSDYPWAVPPPQTTLRQRVDSFCVRHAISLPAPCLETLSLPVSRRFTLDTDAIWVAPFEAVAEDLESGQLVELALSFEHQGGSVGLCTNTSLSPSLALEGFAESLRQAAAARPQ</sequence>
<dbReference type="InterPro" id="IPR005119">
    <property type="entry name" value="LysR_subst-bd"/>
</dbReference>
<dbReference type="Gene3D" id="1.10.10.10">
    <property type="entry name" value="Winged helix-like DNA-binding domain superfamily/Winged helix DNA-binding domain"/>
    <property type="match status" value="1"/>
</dbReference>
<dbReference type="RefSeq" id="WP_348827517.1">
    <property type="nucleotide sequence ID" value="NZ_CP098827.1"/>
</dbReference>
<dbReference type="GO" id="GO:0045893">
    <property type="term" value="P:positive regulation of DNA-templated transcription"/>
    <property type="evidence" value="ECO:0007669"/>
    <property type="project" value="InterPro"/>
</dbReference>
<evidence type="ECO:0000256" key="3">
    <source>
        <dbReference type="ARBA" id="ARBA00023125"/>
    </source>
</evidence>
<dbReference type="GO" id="GO:0003700">
    <property type="term" value="F:DNA-binding transcription factor activity"/>
    <property type="evidence" value="ECO:0007669"/>
    <property type="project" value="InterPro"/>
</dbReference>
<keyword evidence="3" id="KW-0238">DNA-binding</keyword>
<evidence type="ECO:0000256" key="1">
    <source>
        <dbReference type="ARBA" id="ARBA00009437"/>
    </source>
</evidence>
<dbReference type="InterPro" id="IPR036388">
    <property type="entry name" value="WH-like_DNA-bd_sf"/>
</dbReference>
<dbReference type="InterPro" id="IPR050950">
    <property type="entry name" value="HTH-type_LysR_regulators"/>
</dbReference>
<dbReference type="FunFam" id="1.10.10.10:FF:000001">
    <property type="entry name" value="LysR family transcriptional regulator"/>
    <property type="match status" value="1"/>
</dbReference>
<dbReference type="NCBIfam" id="TIGR02424">
    <property type="entry name" value="TF_pcaQ"/>
    <property type="match status" value="1"/>
</dbReference>
<dbReference type="SUPFAM" id="SSF53850">
    <property type="entry name" value="Periplasmic binding protein-like II"/>
    <property type="match status" value="1"/>
</dbReference>
<dbReference type="GO" id="GO:0003677">
    <property type="term" value="F:DNA binding"/>
    <property type="evidence" value="ECO:0007669"/>
    <property type="project" value="UniProtKB-KW"/>
</dbReference>
<feature type="domain" description="HTH lysR-type" evidence="5">
    <location>
        <begin position="25"/>
        <end position="82"/>
    </location>
</feature>
<organism evidence="6">
    <name type="scientific">Halomonas sp. RT37</name>
    <dbReference type="NCBI Taxonomy" id="2950872"/>
    <lineage>
        <taxon>Bacteria</taxon>
        <taxon>Pseudomonadati</taxon>
        <taxon>Pseudomonadota</taxon>
        <taxon>Gammaproteobacteria</taxon>
        <taxon>Oceanospirillales</taxon>
        <taxon>Halomonadaceae</taxon>
        <taxon>Halomonas</taxon>
    </lineage>
</organism>
<dbReference type="GO" id="GO:0019619">
    <property type="term" value="P:3,4-dihydroxybenzoate catabolic process"/>
    <property type="evidence" value="ECO:0007669"/>
    <property type="project" value="InterPro"/>
</dbReference>
<dbReference type="InterPro" id="IPR012787">
    <property type="entry name" value="TF_PcaQ"/>
</dbReference>
<dbReference type="Gene3D" id="3.40.190.290">
    <property type="match status" value="1"/>
</dbReference>
<gene>
    <name evidence="6" type="primary">pcaQ</name>
    <name evidence="6" type="ORF">NFG58_02255</name>
</gene>
<dbReference type="PRINTS" id="PR00039">
    <property type="entry name" value="HTHLYSR"/>
</dbReference>
<evidence type="ECO:0000313" key="6">
    <source>
        <dbReference type="EMBL" id="XBO71561.1"/>
    </source>
</evidence>
<dbReference type="GO" id="GO:0005829">
    <property type="term" value="C:cytosol"/>
    <property type="evidence" value="ECO:0007669"/>
    <property type="project" value="TreeGrafter"/>
</dbReference>
<evidence type="ECO:0000256" key="4">
    <source>
        <dbReference type="ARBA" id="ARBA00023163"/>
    </source>
</evidence>
<dbReference type="InterPro" id="IPR036390">
    <property type="entry name" value="WH_DNA-bd_sf"/>
</dbReference>
<dbReference type="PROSITE" id="PS50931">
    <property type="entry name" value="HTH_LYSR"/>
    <property type="match status" value="1"/>
</dbReference>
<dbReference type="EMBL" id="CP098827">
    <property type="protein sequence ID" value="XBO71561.1"/>
    <property type="molecule type" value="Genomic_DNA"/>
</dbReference>
<dbReference type="PANTHER" id="PTHR30419">
    <property type="entry name" value="HTH-TYPE TRANSCRIPTIONAL REGULATOR YBHD"/>
    <property type="match status" value="1"/>
</dbReference>
<dbReference type="InterPro" id="IPR000847">
    <property type="entry name" value="LysR_HTH_N"/>
</dbReference>
<dbReference type="Pfam" id="PF00126">
    <property type="entry name" value="HTH_1"/>
    <property type="match status" value="1"/>
</dbReference>
<comment type="similarity">
    <text evidence="1">Belongs to the LysR transcriptional regulatory family.</text>
</comment>
<name>A0AAU7KIP1_9GAMM</name>
<keyword evidence="4" id="KW-0804">Transcription</keyword>
<evidence type="ECO:0000259" key="5">
    <source>
        <dbReference type="PROSITE" id="PS50931"/>
    </source>
</evidence>
<dbReference type="SUPFAM" id="SSF46785">
    <property type="entry name" value="Winged helix' DNA-binding domain"/>
    <property type="match status" value="1"/>
</dbReference>
<dbReference type="Pfam" id="PF03466">
    <property type="entry name" value="LysR_substrate"/>
    <property type="match status" value="1"/>
</dbReference>
<keyword evidence="2" id="KW-0805">Transcription regulation</keyword>